<protein>
    <submittedName>
        <fullName evidence="2">Uncharacterized protein</fullName>
    </submittedName>
</protein>
<evidence type="ECO:0000313" key="3">
    <source>
        <dbReference type="Proteomes" id="UP000015354"/>
    </source>
</evidence>
<keyword evidence="3" id="KW-1185">Reference proteome</keyword>
<organism evidence="2 3">
    <name type="scientific">Strigomonas culicis</name>
    <dbReference type="NCBI Taxonomy" id="28005"/>
    <lineage>
        <taxon>Eukaryota</taxon>
        <taxon>Discoba</taxon>
        <taxon>Euglenozoa</taxon>
        <taxon>Kinetoplastea</taxon>
        <taxon>Metakinetoplastina</taxon>
        <taxon>Trypanosomatida</taxon>
        <taxon>Trypanosomatidae</taxon>
        <taxon>Strigomonadinae</taxon>
        <taxon>Strigomonas</taxon>
    </lineage>
</organism>
<dbReference type="Proteomes" id="UP000015354">
    <property type="component" value="Unassembled WGS sequence"/>
</dbReference>
<accession>S9TUJ3</accession>
<feature type="region of interest" description="Disordered" evidence="1">
    <location>
        <begin position="85"/>
        <end position="133"/>
    </location>
</feature>
<dbReference type="EMBL" id="ATMH01009107">
    <property type="protein sequence ID" value="EPY20213.1"/>
    <property type="molecule type" value="Genomic_DNA"/>
</dbReference>
<dbReference type="OrthoDB" id="271771at2759"/>
<sequence length="548" mass="60105">MRINTSSFSLFLFVASYNLEEHNNIYNKGSRSKMLSFRQLGNVARTRACIFTQVASASSSSNDQDDPSVVLRQLQTEMRERAVRPGVGVPPAPQRRSGKTKFYQQTPGSGEGVEADAGAQRSTRAPPSATDPKKAADNLFLKQLYNMEEAAQQPSFPTYDATAEKRRKNIEQKIKDERKKLVVFRDVGMDLDKPILSRDVLLIFKYFRYGIEFAVDNELERMLRYFNEHAVNELKIIQGSKLMRGPPTLSKKRASGGAAGHSVRAKDGFPPLMAEGDGEGFSLPSAVPAVRCVPLQRLCAPPTADTLALVRSAFQPPAASQSGLAAGYHSEAAPATYHHRDATLFTTLSAATFRRPAVIIYSQLGQKYGSQADSEWRHLAYRTICPALLRHVPGAVAPEKEPAAVHAQGGLRAGAPTSSGGAGKGDAAAAGRRPIDIVSLRSVDLYKYKWVHRLYVQRFARSLAPATQAHDAVLAGTTYVGTQLLAPFYPVLGVRNYLLPHVLLVDHEGVVRWMSGGCPDEAEQAVFPSLLRQLELEYYKSKNFSGRS</sequence>
<feature type="region of interest" description="Disordered" evidence="1">
    <location>
        <begin position="400"/>
        <end position="428"/>
    </location>
</feature>
<proteinExistence type="predicted"/>
<evidence type="ECO:0000256" key="1">
    <source>
        <dbReference type="SAM" id="MobiDB-lite"/>
    </source>
</evidence>
<evidence type="ECO:0000313" key="2">
    <source>
        <dbReference type="EMBL" id="EPY20213.1"/>
    </source>
</evidence>
<gene>
    <name evidence="2" type="ORF">STCU_09107</name>
</gene>
<dbReference type="AlphaFoldDB" id="S9TUJ3"/>
<reference evidence="2 3" key="1">
    <citation type="journal article" date="2013" name="PLoS ONE">
        <title>Predicting the Proteins of Angomonas deanei, Strigomonas culicis and Their Respective Endosymbionts Reveals New Aspects of the Trypanosomatidae Family.</title>
        <authorList>
            <person name="Motta M.C."/>
            <person name="Martins A.C."/>
            <person name="de Souza S.S."/>
            <person name="Catta-Preta C.M."/>
            <person name="Silva R."/>
            <person name="Klein C.C."/>
            <person name="de Almeida L.G."/>
            <person name="de Lima Cunha O."/>
            <person name="Ciapina L.P."/>
            <person name="Brocchi M."/>
            <person name="Colabardini A.C."/>
            <person name="de Araujo Lima B."/>
            <person name="Machado C.R."/>
            <person name="de Almeida Soares C.M."/>
            <person name="Probst C.M."/>
            <person name="de Menezes C.B."/>
            <person name="Thompson C.E."/>
            <person name="Bartholomeu D.C."/>
            <person name="Gradia D.F."/>
            <person name="Pavoni D.P."/>
            <person name="Grisard E.C."/>
            <person name="Fantinatti-Garboggini F."/>
            <person name="Marchini F.K."/>
            <person name="Rodrigues-Luiz G.F."/>
            <person name="Wagner G."/>
            <person name="Goldman G.H."/>
            <person name="Fietto J.L."/>
            <person name="Elias M.C."/>
            <person name="Goldman M.H."/>
            <person name="Sagot M.F."/>
            <person name="Pereira M."/>
            <person name="Stoco P.H."/>
            <person name="de Mendonca-Neto R.P."/>
            <person name="Teixeira S.M."/>
            <person name="Maciel T.E."/>
            <person name="de Oliveira Mendes T.A."/>
            <person name="Urmenyi T.P."/>
            <person name="de Souza W."/>
            <person name="Schenkman S."/>
            <person name="de Vasconcelos A.T."/>
        </authorList>
    </citation>
    <scope>NUCLEOTIDE SEQUENCE [LARGE SCALE GENOMIC DNA]</scope>
</reference>
<comment type="caution">
    <text evidence="2">The sequence shown here is derived from an EMBL/GenBank/DDBJ whole genome shotgun (WGS) entry which is preliminary data.</text>
</comment>
<name>S9TUJ3_9TRYP</name>